<dbReference type="InterPro" id="IPR010270">
    <property type="entry name" value="Phage_P2_GpM"/>
</dbReference>
<accession>A0ABV6S1R6</accession>
<organism evidence="1 2">
    <name type="scientific">Novosphingobium clariflavum</name>
    <dbReference type="NCBI Taxonomy" id="2029884"/>
    <lineage>
        <taxon>Bacteria</taxon>
        <taxon>Pseudomonadati</taxon>
        <taxon>Pseudomonadota</taxon>
        <taxon>Alphaproteobacteria</taxon>
        <taxon>Sphingomonadales</taxon>
        <taxon>Sphingomonadaceae</taxon>
        <taxon>Novosphingobium</taxon>
    </lineage>
</organism>
<evidence type="ECO:0000313" key="1">
    <source>
        <dbReference type="EMBL" id="MFC0683174.1"/>
    </source>
</evidence>
<reference evidence="1 2" key="1">
    <citation type="submission" date="2024-09" db="EMBL/GenBank/DDBJ databases">
        <authorList>
            <person name="Sun Q."/>
            <person name="Mori K."/>
        </authorList>
    </citation>
    <scope>NUCLEOTIDE SEQUENCE [LARGE SCALE GENOMIC DNA]</scope>
    <source>
        <strain evidence="1 2">CICC 11035S</strain>
    </source>
</reference>
<dbReference type="Pfam" id="PF05944">
    <property type="entry name" value="Phage_term_smal"/>
    <property type="match status" value="1"/>
</dbReference>
<dbReference type="EMBL" id="JBHLTM010000008">
    <property type="protein sequence ID" value="MFC0683174.1"/>
    <property type="molecule type" value="Genomic_DNA"/>
</dbReference>
<dbReference type="RefSeq" id="WP_379489261.1">
    <property type="nucleotide sequence ID" value="NZ_JBHLTM010000008.1"/>
</dbReference>
<gene>
    <name evidence="1" type="primary">gpM</name>
    <name evidence="1" type="ORF">ACFFF8_01060</name>
</gene>
<protein>
    <submittedName>
        <fullName evidence="1">Phage terminase small subunit</fullName>
    </submittedName>
</protein>
<proteinExistence type="predicted"/>
<keyword evidence="2" id="KW-1185">Reference proteome</keyword>
<name>A0ABV6S1R6_9SPHN</name>
<dbReference type="Proteomes" id="UP001589858">
    <property type="component" value="Unassembled WGS sequence"/>
</dbReference>
<sequence>MPPRVISPAQASYQRKLAAASRLAAAVPPTGTAAPMPETGPVATEYELLRAALGIDLSTLRNIQSTERKIEAKRTMIEKYRPWVEGAADAAAGTQDDIVSTIMIWAIDIQDWPLALKLAEYVLLAGIELPERYNRSPATLVAEEVAEAGIKDPGSVPFDVLGVVADLVSDADIFDQVRAKLEKALGLAFKARADAFDPNAESAVAGGKPALLAAAISHLDRAIALHEGSGAKKLRQACEAELKKLSSADTPPA</sequence>
<evidence type="ECO:0000313" key="2">
    <source>
        <dbReference type="Proteomes" id="UP001589858"/>
    </source>
</evidence>
<comment type="caution">
    <text evidence="1">The sequence shown here is derived from an EMBL/GenBank/DDBJ whole genome shotgun (WGS) entry which is preliminary data.</text>
</comment>